<feature type="non-terminal residue" evidence="1">
    <location>
        <position position="39"/>
    </location>
</feature>
<dbReference type="AlphaFoldDB" id="A0A6J4L2V0"/>
<dbReference type="EC" id="6.1.1.14" evidence="1"/>
<organism evidence="1">
    <name type="scientific">uncultured Gemmatimonadaceae bacterium</name>
    <dbReference type="NCBI Taxonomy" id="246130"/>
    <lineage>
        <taxon>Bacteria</taxon>
        <taxon>Pseudomonadati</taxon>
        <taxon>Gemmatimonadota</taxon>
        <taxon>Gemmatimonadia</taxon>
        <taxon>Gemmatimonadales</taxon>
        <taxon>Gemmatimonadaceae</taxon>
        <taxon>environmental samples</taxon>
    </lineage>
</organism>
<name>A0A6J4L2V0_9BACT</name>
<dbReference type="GO" id="GO:0004820">
    <property type="term" value="F:glycine-tRNA ligase activity"/>
    <property type="evidence" value="ECO:0007669"/>
    <property type="project" value="UniProtKB-EC"/>
</dbReference>
<keyword evidence="1" id="KW-0436">Ligase</keyword>
<sequence length="39" mass="4470">ARKRLPRRDGQARVAVQAARVHLPELRDLRRRGIGVGLR</sequence>
<proteinExistence type="predicted"/>
<evidence type="ECO:0000313" key="1">
    <source>
        <dbReference type="EMBL" id="CAA9321655.1"/>
    </source>
</evidence>
<reference evidence="1" key="1">
    <citation type="submission" date="2020-02" db="EMBL/GenBank/DDBJ databases">
        <authorList>
            <person name="Meier V. D."/>
        </authorList>
    </citation>
    <scope>NUCLEOTIDE SEQUENCE</scope>
    <source>
        <strain evidence="1">AVDCRST_MAG11</strain>
    </source>
</reference>
<dbReference type="EMBL" id="CADCTU010000479">
    <property type="protein sequence ID" value="CAA9321655.1"/>
    <property type="molecule type" value="Genomic_DNA"/>
</dbReference>
<feature type="non-terminal residue" evidence="1">
    <location>
        <position position="1"/>
    </location>
</feature>
<accession>A0A6J4L2V0</accession>
<gene>
    <name evidence="1" type="ORF">AVDCRST_MAG11-2032</name>
</gene>
<protein>
    <submittedName>
        <fullName evidence="1">Glycyl-tRNA synthetase</fullName>
        <ecNumber evidence="1">6.1.1.14</ecNumber>
    </submittedName>
</protein>
<keyword evidence="1" id="KW-0030">Aminoacyl-tRNA synthetase</keyword>